<evidence type="ECO:0000313" key="7">
    <source>
        <dbReference type="EMBL" id="OLZ39400.1"/>
    </source>
</evidence>
<reference evidence="8" key="1">
    <citation type="submission" date="2016-04" db="EMBL/GenBank/DDBJ databases">
        <authorList>
            <person name="Chen S.-C."/>
            <person name="Lai M.-C."/>
        </authorList>
    </citation>
    <scope>NUCLEOTIDE SEQUENCE [LARGE SCALE GENOMIC DNA]</scope>
    <source>
        <strain evidence="8">AB14</strain>
    </source>
</reference>
<evidence type="ECO:0000256" key="1">
    <source>
        <dbReference type="ARBA" id="ARBA00004906"/>
    </source>
</evidence>
<dbReference type="PANTHER" id="PTHR22990">
    <property type="entry name" value="F-BOX ONLY PROTEIN"/>
    <property type="match status" value="1"/>
</dbReference>
<keyword evidence="5" id="KW-0472">Membrane</keyword>
<dbReference type="InterPro" id="IPR012334">
    <property type="entry name" value="Pectin_lyas_fold"/>
</dbReference>
<evidence type="ECO:0000256" key="2">
    <source>
        <dbReference type="ARBA" id="ARBA00022737"/>
    </source>
</evidence>
<feature type="transmembrane region" description="Helical" evidence="5">
    <location>
        <begin position="1567"/>
        <end position="1587"/>
    </location>
</feature>
<feature type="region of interest" description="Disordered" evidence="4">
    <location>
        <begin position="21"/>
        <end position="51"/>
    </location>
</feature>
<organism evidence="7 8">
    <name type="scientific">Natrinema saccharevitans</name>
    <dbReference type="NCBI Taxonomy" id="301967"/>
    <lineage>
        <taxon>Archaea</taxon>
        <taxon>Methanobacteriati</taxon>
        <taxon>Methanobacteriota</taxon>
        <taxon>Stenosarchaea group</taxon>
        <taxon>Halobacteria</taxon>
        <taxon>Halobacteriales</taxon>
        <taxon>Natrialbaceae</taxon>
        <taxon>Natrinema</taxon>
    </lineage>
</organism>
<dbReference type="InterPro" id="IPR011050">
    <property type="entry name" value="Pectin_lyase_fold/virulence"/>
</dbReference>
<dbReference type="Pfam" id="PF13229">
    <property type="entry name" value="Beta_helix"/>
    <property type="match status" value="2"/>
</dbReference>
<proteinExistence type="predicted"/>
<dbReference type="InterPro" id="IPR000601">
    <property type="entry name" value="PKD_dom"/>
</dbReference>
<comment type="pathway">
    <text evidence="1">Protein modification; protein ubiquitination.</text>
</comment>
<evidence type="ECO:0000259" key="6">
    <source>
        <dbReference type="PROSITE" id="PS50093"/>
    </source>
</evidence>
<evidence type="ECO:0000313" key="8">
    <source>
        <dbReference type="Proteomes" id="UP000189370"/>
    </source>
</evidence>
<dbReference type="Pfam" id="PF18911">
    <property type="entry name" value="PKD_4"/>
    <property type="match status" value="2"/>
</dbReference>
<dbReference type="SUPFAM" id="SSF51126">
    <property type="entry name" value="Pectin lyase-like"/>
    <property type="match status" value="2"/>
</dbReference>
<feature type="domain" description="PKD" evidence="6">
    <location>
        <begin position="582"/>
        <end position="662"/>
    </location>
</feature>
<dbReference type="InterPro" id="IPR022441">
    <property type="entry name" value="Para_beta_helix_rpt-2"/>
</dbReference>
<name>A0A1S8ARU4_9EURY</name>
<feature type="region of interest" description="Disordered" evidence="4">
    <location>
        <begin position="1262"/>
        <end position="1291"/>
    </location>
</feature>
<dbReference type="SMART" id="SM00710">
    <property type="entry name" value="PbH1"/>
    <property type="match status" value="13"/>
</dbReference>
<keyword evidence="2" id="KW-0677">Repeat</keyword>
<dbReference type="InterPro" id="IPR022409">
    <property type="entry name" value="PKD/Chitinase_dom"/>
</dbReference>
<dbReference type="Gene3D" id="2.60.120.260">
    <property type="entry name" value="Galactose-binding domain-like"/>
    <property type="match status" value="2"/>
</dbReference>
<protein>
    <recommendedName>
        <fullName evidence="6">PKD domain-containing protein</fullName>
    </recommendedName>
</protein>
<dbReference type="PANTHER" id="PTHR22990:SF15">
    <property type="entry name" value="F-BOX ONLY PROTEIN 10"/>
    <property type="match status" value="1"/>
</dbReference>
<evidence type="ECO:0000256" key="3">
    <source>
        <dbReference type="ARBA" id="ARBA00022786"/>
    </source>
</evidence>
<dbReference type="InterPro" id="IPR039448">
    <property type="entry name" value="Beta_helix"/>
</dbReference>
<dbReference type="NCBIfam" id="TIGR03804">
    <property type="entry name" value="para_beta_helix"/>
    <property type="match status" value="1"/>
</dbReference>
<dbReference type="Proteomes" id="UP000189370">
    <property type="component" value="Unassembled WGS sequence"/>
</dbReference>
<feature type="compositionally biased region" description="Low complexity" evidence="4">
    <location>
        <begin position="1316"/>
        <end position="1334"/>
    </location>
</feature>
<sequence length="1591" mass="164110">MLVVSTLAAGTVVLSAVSAADSSSTVQADEGPNLLTNPGCDADDGSGSPPDGWSLVSSNVQCTDPATVGDPTPPDGSDAFVDFSQDDSDGIVEQEVDVSGGAEYNLGGEAGRGSGTSDYVEVEVEYLNENGDEISGGTTVESKPASGTYESFEETTVAPEDAATAVVRVTLVDVDDTSYSDAYLNEVEFREVTSGVAAFPVSGVETGVEQTLDPSWTLHDDDYAEQGDDLGSEPADLVSFGGGDLGGDATEHDAGANVSLAGGHLQVNADGSYELTNPTQTGTFTFDYRIEDSSSSDEASVEITVDDNTLHNPGCEETDTDSNPMGWAVATGSMTCLDLDEDDDTSHSSIDATSFAADIGGDAEAEQTVFVVPGEEYTLEGYYGTDDGDDDGEVVVEYLDENGDVITGEGMTLSDLQSDSTTEFDQFSDSAVAPSGARRATIRLSMNHVDAGTYAGVYFDDLSFERLDPAPDAKDVDGLSVDIDETLAESVLDDHGDGTDYLGDPQAEVVGFGGGDLDGETTAYDAGETASLAGGELTVASDGTLQLEDHTKAGTYTFDYRLENEAGSDDATVTVTVEDTTPPTADAGSDLTVDEDTALSFDGSESTDNGAIDSYEWEFGDGKTATGATPSHTYADPRTYTVDLTVTDTAGNEDTDTVEVTVRDVTPPTADAGGDRIVASGQQLDFDGSGSTDNVDVTGYEWDFGDGATDTGKTVTHTFGAADTYDVSLTAADDAGNTDTDTATVTVTDGVPIDTCTTIDVPGKYVLTDDLERDETCLEITASDVHLDGNGYTVTSTASENEDAGIIVDGSAGELTNVSVENVTLVDWDGGSDTAQSDGNIDDFGQGLALDTVSESVVSNVTATGAYVGVYLNEVEDVTVTDSTFGGSEDAGIGLRETADSTIHNTTVTDAGRNGIEADGVTATRIANNSVEGSQRGGIVLLGDSGAVTVDRNTVTDSDGSAIEIDVDDVPSVPFEIAGNELNATGSQMSALYARSSGRANVTGNTVVAGANGIYVQADDSRVEDNDVRNSAYRGVYLSGADGGVVEGNDITSIDSTGVEISNTDGTAVRDNEIAAAGDHGVEVRTSGSVTLTNDTIGSTDADALAVDERSNATVTSLRLSSATVSFDATDVAIDNTPSPPPGPASYRNASAFFDVTGDGSLTAFELGYDESAVEIDENALRLWRYDGSEWHAVDADVDASQGILAADEIDEPSTFGAFGSGVDSIDAAETTATTSESGELVVAATDDAGDPLEGVPIEVTADGGLSGLSTGDTEATDENGTATFTFDEADPGEYDVGFAWQADNTSNDTATVTVSNPSSGGSSSDDPPSSTPSRNDDDDETDEDRVDVETHADGSVSATVSASASEPVSVDLGDLESRYERVDITFVEDTNATVSARSTGPEELPEGTPLLFGDGSTDLGTENASEPGRATSYVEFTVTSGDVDASDRIRSATVQFELHTDTLEVRGVDAENIALHRYDADAGEWTQLDTVVLSEGEGTVTYESITPGFSTFAVGTVDRQSSPDESPSDGSTAEQTSDETGDGENGGAESEGQSDRDDTDDSTGEGFGFGISIALLALAGIALLAIRNRR</sequence>
<accession>A0A1S8ARU4</accession>
<keyword evidence="5" id="KW-0812">Transmembrane</keyword>
<dbReference type="InterPro" id="IPR051550">
    <property type="entry name" value="SCF-Subunits/Alg-Epimerases"/>
</dbReference>
<feature type="compositionally biased region" description="Acidic residues" evidence="4">
    <location>
        <begin position="1337"/>
        <end position="1347"/>
    </location>
</feature>
<feature type="region of interest" description="Disordered" evidence="4">
    <location>
        <begin position="1516"/>
        <end position="1565"/>
    </location>
</feature>
<dbReference type="SMART" id="SM00089">
    <property type="entry name" value="PKD"/>
    <property type="match status" value="2"/>
</dbReference>
<dbReference type="InterPro" id="IPR026453">
    <property type="entry name" value="PGF_pre_PGF"/>
</dbReference>
<dbReference type="STRING" id="301967.A6E15_18700"/>
<feature type="compositionally biased region" description="Polar residues" evidence="4">
    <location>
        <begin position="1268"/>
        <end position="1285"/>
    </location>
</feature>
<feature type="domain" description="PKD" evidence="6">
    <location>
        <begin position="667"/>
        <end position="748"/>
    </location>
</feature>
<evidence type="ECO:0000256" key="4">
    <source>
        <dbReference type="SAM" id="MobiDB-lite"/>
    </source>
</evidence>
<feature type="region of interest" description="Disordered" evidence="4">
    <location>
        <begin position="1309"/>
        <end position="1347"/>
    </location>
</feature>
<dbReference type="InterPro" id="IPR013783">
    <property type="entry name" value="Ig-like_fold"/>
</dbReference>
<keyword evidence="8" id="KW-1185">Reference proteome</keyword>
<dbReference type="Gene3D" id="2.160.20.10">
    <property type="entry name" value="Single-stranded right-handed beta-helix, Pectin lyase-like"/>
    <property type="match status" value="1"/>
</dbReference>
<evidence type="ECO:0000256" key="5">
    <source>
        <dbReference type="SAM" id="Phobius"/>
    </source>
</evidence>
<dbReference type="Gene3D" id="2.60.40.10">
    <property type="entry name" value="Immunoglobulins"/>
    <property type="match status" value="3"/>
</dbReference>
<dbReference type="InterPro" id="IPR006626">
    <property type="entry name" value="PbH1"/>
</dbReference>
<dbReference type="PROSITE" id="PS50093">
    <property type="entry name" value="PKD"/>
    <property type="match status" value="2"/>
</dbReference>
<comment type="caution">
    <text evidence="7">The sequence shown here is derived from an EMBL/GenBank/DDBJ whole genome shotgun (WGS) entry which is preliminary data.</text>
</comment>
<dbReference type="EMBL" id="LWLN01000002">
    <property type="protein sequence ID" value="OLZ39400.1"/>
    <property type="molecule type" value="Genomic_DNA"/>
</dbReference>
<keyword evidence="5" id="KW-1133">Transmembrane helix</keyword>
<dbReference type="CDD" id="cd00146">
    <property type="entry name" value="PKD"/>
    <property type="match status" value="2"/>
</dbReference>
<gene>
    <name evidence="7" type="ORF">A6E15_18700</name>
</gene>
<feature type="compositionally biased region" description="Polar residues" evidence="4">
    <location>
        <begin position="1519"/>
        <end position="1536"/>
    </location>
</feature>
<keyword evidence="3" id="KW-0833">Ubl conjugation pathway</keyword>
<dbReference type="InterPro" id="IPR035986">
    <property type="entry name" value="PKD_dom_sf"/>
</dbReference>
<dbReference type="NCBIfam" id="TIGR04213">
    <property type="entry name" value="PGF_pre_PGF"/>
    <property type="match status" value="1"/>
</dbReference>
<dbReference type="SUPFAM" id="SSF49299">
    <property type="entry name" value="PKD domain"/>
    <property type="match status" value="1"/>
</dbReference>